<organism evidence="1 2">
    <name type="scientific">Anseongella ginsenosidimutans</name>
    <dbReference type="NCBI Taxonomy" id="496056"/>
    <lineage>
        <taxon>Bacteria</taxon>
        <taxon>Pseudomonadati</taxon>
        <taxon>Bacteroidota</taxon>
        <taxon>Sphingobacteriia</taxon>
        <taxon>Sphingobacteriales</taxon>
        <taxon>Sphingobacteriaceae</taxon>
        <taxon>Anseongella</taxon>
    </lineage>
</organism>
<keyword evidence="2" id="KW-1185">Reference proteome</keyword>
<name>A0A4R3KPE2_9SPHI</name>
<reference evidence="1 2" key="1">
    <citation type="submission" date="2019-03" db="EMBL/GenBank/DDBJ databases">
        <title>Genomic Encyclopedia of Type Strains, Phase IV (KMG-IV): sequencing the most valuable type-strain genomes for metagenomic binning, comparative biology and taxonomic classification.</title>
        <authorList>
            <person name="Goeker M."/>
        </authorList>
    </citation>
    <scope>NUCLEOTIDE SEQUENCE [LARGE SCALE GENOMIC DNA]</scope>
    <source>
        <strain evidence="1 2">DSM 21100</strain>
    </source>
</reference>
<evidence type="ECO:0000313" key="1">
    <source>
        <dbReference type="EMBL" id="TCS85137.1"/>
    </source>
</evidence>
<dbReference type="RefSeq" id="WP_132130355.1">
    <property type="nucleotide sequence ID" value="NZ_CP042432.1"/>
</dbReference>
<dbReference type="InterPro" id="IPR009282">
    <property type="entry name" value="DUF937"/>
</dbReference>
<dbReference type="OrthoDB" id="982085at2"/>
<dbReference type="Proteomes" id="UP000295807">
    <property type="component" value="Unassembled WGS sequence"/>
</dbReference>
<dbReference type="AlphaFoldDB" id="A0A4R3KPE2"/>
<protein>
    <submittedName>
        <fullName evidence="1">Uncharacterized protein DUF937</fullName>
    </submittedName>
</protein>
<dbReference type="Pfam" id="PF06078">
    <property type="entry name" value="DUF937"/>
    <property type="match status" value="1"/>
</dbReference>
<evidence type="ECO:0000313" key="2">
    <source>
        <dbReference type="Proteomes" id="UP000295807"/>
    </source>
</evidence>
<accession>A0A4R3KPE2</accession>
<comment type="caution">
    <text evidence="1">The sequence shown here is derived from an EMBL/GenBank/DDBJ whole genome shotgun (WGS) entry which is preliminary data.</text>
</comment>
<proteinExistence type="predicted"/>
<dbReference type="EMBL" id="SMAD01000014">
    <property type="protein sequence ID" value="TCS85137.1"/>
    <property type="molecule type" value="Genomic_DNA"/>
</dbReference>
<sequence>MLEKLLEQAKGQLIPSLIDDPEVDNAHAEQIAEVSGDTVINSLLGQARSGDYSGLQELLSGNDTDASSPAVNNLVPQVAENLISRLGLSPEMAQNIAGKVIPMIMNMLNGKVQDAQSRGIDIGGLLGGLMSGNGQGGGLLGKLGGMFGGGRKGGSGDNQPDISSLLGKFF</sequence>
<gene>
    <name evidence="1" type="ORF">EDD80_1147</name>
</gene>